<dbReference type="eggNOG" id="COG1479">
    <property type="taxonomic scope" value="Bacteria"/>
</dbReference>
<dbReference type="RefSeq" id="WP_010624521.1">
    <property type="nucleotide sequence ID" value="NZ_AZFA01000013.1"/>
</dbReference>
<comment type="caution">
    <text evidence="3">The sequence shown here is derived from an EMBL/GenBank/DDBJ whole genome shotgun (WGS) entry which is preliminary data.</text>
</comment>
<dbReference type="InterPro" id="IPR004919">
    <property type="entry name" value="GmrSD_N"/>
</dbReference>
<dbReference type="PANTHER" id="PTHR35149:SF2">
    <property type="entry name" value="DUF262 DOMAIN-CONTAINING PROTEIN"/>
    <property type="match status" value="1"/>
</dbReference>
<gene>
    <name evidence="3" type="ORF">FC27_GL000518</name>
</gene>
<dbReference type="AlphaFoldDB" id="A0A0R1SKS7"/>
<evidence type="ECO:0000259" key="2">
    <source>
        <dbReference type="Pfam" id="PF07510"/>
    </source>
</evidence>
<reference evidence="3 4" key="1">
    <citation type="journal article" date="2015" name="Genome Announc.">
        <title>Expanding the biotechnology potential of lactobacilli through comparative genomics of 213 strains and associated genera.</title>
        <authorList>
            <person name="Sun Z."/>
            <person name="Harris H.M."/>
            <person name="McCann A."/>
            <person name="Guo C."/>
            <person name="Argimon S."/>
            <person name="Zhang W."/>
            <person name="Yang X."/>
            <person name="Jeffery I.B."/>
            <person name="Cooney J.C."/>
            <person name="Kagawa T.F."/>
            <person name="Liu W."/>
            <person name="Song Y."/>
            <person name="Salvetti E."/>
            <person name="Wrobel A."/>
            <person name="Rasinkangas P."/>
            <person name="Parkhill J."/>
            <person name="Rea M.C."/>
            <person name="O'Sullivan O."/>
            <person name="Ritari J."/>
            <person name="Douillard F.P."/>
            <person name="Paul Ross R."/>
            <person name="Yang R."/>
            <person name="Briner A.E."/>
            <person name="Felis G.E."/>
            <person name="de Vos W.M."/>
            <person name="Barrangou R."/>
            <person name="Klaenhammer T.R."/>
            <person name="Caufield P.W."/>
            <person name="Cui Y."/>
            <person name="Zhang H."/>
            <person name="O'Toole P.W."/>
        </authorList>
    </citation>
    <scope>NUCLEOTIDE SEQUENCE [LARGE SCALE GENOMIC DNA]</scope>
    <source>
        <strain evidence="3 4">DSM 14857</strain>
    </source>
</reference>
<dbReference type="Pfam" id="PF03235">
    <property type="entry name" value="GmrSD_N"/>
    <property type="match status" value="1"/>
</dbReference>
<dbReference type="STRING" id="1423815.FC27_GL000518"/>
<dbReference type="Pfam" id="PF07510">
    <property type="entry name" value="GmrSD_C"/>
    <property type="match status" value="1"/>
</dbReference>
<dbReference type="Proteomes" id="UP000051647">
    <property type="component" value="Unassembled WGS sequence"/>
</dbReference>
<dbReference type="InterPro" id="IPR011089">
    <property type="entry name" value="GmrSD_C"/>
</dbReference>
<name>A0A0R1SKS7_9LACO</name>
<evidence type="ECO:0000313" key="4">
    <source>
        <dbReference type="Proteomes" id="UP000051647"/>
    </source>
</evidence>
<sequence length="663" mass="77352">MKADSTSLLDLISIPNTIFDIPVYQRKYEWSQTQCEQLFSDLESLIEKQNNTHFLGTIVYIAEQNIDGSYTKQVIDGQQRLTSCILLLKAISSLSDDLNLKNKIEDQYLMNKYVSENNHYKLHSVESDYDNYLKIMNGSLSEEEFPSKMNLNYRYFLTRIENSNISTNEYLDALSRMSMIFIELENKNSGENPQVIFESINSTGISLLPADLIRNFLLMGVDSSEQIELYEEYWSKIQTKFTNDVITEFIRHYLICKTGKLTNKKDVYETYKYFFKSQKYNSRFALKELYEFSIFYKDLRDVNFENKVVRKSIHNINAMERRAIYPYLLKLLKLRNQGKIDESQFGSICNVLDSYLYRTLICRAGSPINGVVTTLIKSDSDEQELATVERILLNKNFPKNTDFIDSLQKIDIHKKRNNLAKITLSMLEGNLTGKEIDIEEIQIEKILPERPNNEWNISIKDVDLVNEKLGNTLGNLTLTMDNIELEECDYKKKKAEYLKSDFLITRMISHGFSEWDRVSIEKRSRNLSEEAVKVWRIPDANNYVVKQDVSGEHYLDEELIVRGQKPTKLIINEKSYNVSSWKALLIKMLDYIWDYNSEDFELLKMDNSMNEMLFKSEDAIRSPATLSNGEVIETNFSAHTILALIRKISEIFDLTDAISYKLQ</sequence>
<evidence type="ECO:0000313" key="3">
    <source>
        <dbReference type="EMBL" id="KRL66643.1"/>
    </source>
</evidence>
<protein>
    <recommendedName>
        <fullName evidence="5">DUF262 domain-containing protein</fullName>
    </recommendedName>
</protein>
<proteinExistence type="predicted"/>
<feature type="domain" description="GmrSD restriction endonucleases C-terminal" evidence="2">
    <location>
        <begin position="398"/>
        <end position="529"/>
    </location>
</feature>
<accession>A0A0R1SKS7</accession>
<dbReference type="OrthoDB" id="9798761at2"/>
<feature type="domain" description="GmrSD restriction endonucleases N-terminal" evidence="1">
    <location>
        <begin position="16"/>
        <end position="218"/>
    </location>
</feature>
<evidence type="ECO:0000259" key="1">
    <source>
        <dbReference type="Pfam" id="PF03235"/>
    </source>
</evidence>
<keyword evidence="4" id="KW-1185">Reference proteome</keyword>
<dbReference type="PANTHER" id="PTHR35149">
    <property type="entry name" value="SLL5132 PROTEIN"/>
    <property type="match status" value="1"/>
</dbReference>
<dbReference type="EMBL" id="AZFA01000013">
    <property type="protein sequence ID" value="KRL66643.1"/>
    <property type="molecule type" value="Genomic_DNA"/>
</dbReference>
<organism evidence="3 4">
    <name type="scientific">Companilactobacillus versmoldensis DSM 14857 = KCTC 3814</name>
    <dbReference type="NCBI Taxonomy" id="1423815"/>
    <lineage>
        <taxon>Bacteria</taxon>
        <taxon>Bacillati</taxon>
        <taxon>Bacillota</taxon>
        <taxon>Bacilli</taxon>
        <taxon>Lactobacillales</taxon>
        <taxon>Lactobacillaceae</taxon>
        <taxon>Companilactobacillus</taxon>
    </lineage>
</organism>
<dbReference type="PATRIC" id="fig|1423815.3.peg.526"/>
<evidence type="ECO:0008006" key="5">
    <source>
        <dbReference type="Google" id="ProtNLM"/>
    </source>
</evidence>